<dbReference type="Gene3D" id="4.10.1240.10">
    <property type="entry name" value="GPCR, family 2, extracellular hormone receptor domain"/>
    <property type="match status" value="1"/>
</dbReference>
<keyword evidence="9 15" id="KW-0472">Membrane</keyword>
<accession>A0ABN8QCM3</accession>
<evidence type="ECO:0000313" key="21">
    <source>
        <dbReference type="Proteomes" id="UP001159405"/>
    </source>
</evidence>
<evidence type="ECO:0000259" key="16">
    <source>
        <dbReference type="PROSITE" id="PS50221"/>
    </source>
</evidence>
<comment type="caution">
    <text evidence="20">The sequence shown here is derived from an EMBL/GenBank/DDBJ whole genome shotgun (WGS) entry which is preliminary data.</text>
</comment>
<evidence type="ECO:0000256" key="8">
    <source>
        <dbReference type="ARBA" id="ARBA00023040"/>
    </source>
</evidence>
<dbReference type="Pfam" id="PF00002">
    <property type="entry name" value="7tm_2"/>
    <property type="match status" value="1"/>
</dbReference>
<feature type="domain" description="Ig-like" evidence="18">
    <location>
        <begin position="624"/>
        <end position="716"/>
    </location>
</feature>
<feature type="domain" description="Ig-like" evidence="18">
    <location>
        <begin position="18"/>
        <end position="104"/>
    </location>
</feature>
<dbReference type="PROSITE" id="PS50261">
    <property type="entry name" value="G_PROTEIN_RECEP_F2_4"/>
    <property type="match status" value="1"/>
</dbReference>
<keyword evidence="4 15" id="KW-0812">Transmembrane</keyword>
<dbReference type="SUPFAM" id="SSF48726">
    <property type="entry name" value="Immunoglobulin"/>
    <property type="match status" value="3"/>
</dbReference>
<keyword evidence="10" id="KW-1015">Disulfide bond</keyword>
<keyword evidence="8" id="KW-0297">G-protein coupled receptor</keyword>
<feature type="compositionally biased region" description="Polar residues" evidence="14">
    <location>
        <begin position="1419"/>
        <end position="1435"/>
    </location>
</feature>
<feature type="transmembrane region" description="Helical" evidence="15">
    <location>
        <begin position="1105"/>
        <end position="1132"/>
    </location>
</feature>
<dbReference type="InterPro" id="IPR036445">
    <property type="entry name" value="GPCR_2_extracell_dom_sf"/>
</dbReference>
<dbReference type="InterPro" id="IPR007110">
    <property type="entry name" value="Ig-like_dom"/>
</dbReference>
<reference evidence="20 21" key="1">
    <citation type="submission" date="2022-05" db="EMBL/GenBank/DDBJ databases">
        <authorList>
            <consortium name="Genoscope - CEA"/>
            <person name="William W."/>
        </authorList>
    </citation>
    <scope>NUCLEOTIDE SEQUENCE [LARGE SCALE GENOMIC DNA]</scope>
</reference>
<evidence type="ECO:0000256" key="2">
    <source>
        <dbReference type="ARBA" id="ARBA00007343"/>
    </source>
</evidence>
<dbReference type="InterPro" id="IPR003961">
    <property type="entry name" value="FN3_dom"/>
</dbReference>
<dbReference type="PANTHER" id="PTHR12011:SF347">
    <property type="entry name" value="FI21270P1-RELATED"/>
    <property type="match status" value="1"/>
</dbReference>
<gene>
    <name evidence="20" type="ORF">PLOB_00005067</name>
</gene>
<dbReference type="EMBL" id="CALNXK010000121">
    <property type="protein sequence ID" value="CAH3161882.1"/>
    <property type="molecule type" value="Genomic_DNA"/>
</dbReference>
<dbReference type="InterPro" id="IPR013783">
    <property type="entry name" value="Ig-like_fold"/>
</dbReference>
<feature type="transmembrane region" description="Helical" evidence="15">
    <location>
        <begin position="1253"/>
        <end position="1276"/>
    </location>
</feature>
<feature type="transmembrane region" description="Helical" evidence="15">
    <location>
        <begin position="1212"/>
        <end position="1233"/>
    </location>
</feature>
<dbReference type="InterPro" id="IPR036116">
    <property type="entry name" value="FN3_sf"/>
</dbReference>
<evidence type="ECO:0000256" key="14">
    <source>
        <dbReference type="SAM" id="MobiDB-lite"/>
    </source>
</evidence>
<dbReference type="PRINTS" id="PR00249">
    <property type="entry name" value="GPCRSECRETIN"/>
</dbReference>
<evidence type="ECO:0000256" key="12">
    <source>
        <dbReference type="ARBA" id="ARBA00023180"/>
    </source>
</evidence>
<dbReference type="InterPro" id="IPR000832">
    <property type="entry name" value="GPCR_2_secretin-like"/>
</dbReference>
<feature type="domain" description="Ig-like" evidence="18">
    <location>
        <begin position="200"/>
        <end position="298"/>
    </location>
</feature>
<dbReference type="Gene3D" id="2.60.220.50">
    <property type="match status" value="1"/>
</dbReference>
<feature type="domain" description="Ig-like" evidence="18">
    <location>
        <begin position="544"/>
        <end position="619"/>
    </location>
</feature>
<feature type="compositionally biased region" description="Basic and acidic residues" evidence="14">
    <location>
        <begin position="1438"/>
        <end position="1453"/>
    </location>
</feature>
<keyword evidence="6" id="KW-0677">Repeat</keyword>
<dbReference type="InterPro" id="IPR013098">
    <property type="entry name" value="Ig_I-set"/>
</dbReference>
<dbReference type="Pfam" id="PF07679">
    <property type="entry name" value="I-set"/>
    <property type="match status" value="2"/>
</dbReference>
<feature type="transmembrane region" description="Helical" evidence="15">
    <location>
        <begin position="1325"/>
        <end position="1348"/>
    </location>
</feature>
<dbReference type="SMART" id="SM00408">
    <property type="entry name" value="IGc2"/>
    <property type="match status" value="3"/>
</dbReference>
<dbReference type="Gene3D" id="1.25.40.610">
    <property type="match status" value="1"/>
</dbReference>
<comment type="similarity">
    <text evidence="2">Belongs to the G-protein coupled receptor 2 family. Adhesion G-protein coupled receptor (ADGR) subfamily.</text>
</comment>
<dbReference type="Gene3D" id="2.60.40.10">
    <property type="entry name" value="Immunoglobulins"/>
    <property type="match status" value="4"/>
</dbReference>
<dbReference type="CDD" id="cd00063">
    <property type="entry name" value="FN3"/>
    <property type="match status" value="1"/>
</dbReference>
<dbReference type="Gene3D" id="1.20.1070.10">
    <property type="entry name" value="Rhodopsin 7-helix transmembrane proteins"/>
    <property type="match status" value="1"/>
</dbReference>
<dbReference type="InterPro" id="IPR003599">
    <property type="entry name" value="Ig_sub"/>
</dbReference>
<keyword evidence="7 15" id="KW-1133">Transmembrane helix</keyword>
<evidence type="ECO:0000259" key="19">
    <source>
        <dbReference type="PROSITE" id="PS50853"/>
    </source>
</evidence>
<feature type="transmembrane region" description="Helical" evidence="15">
    <location>
        <begin position="1172"/>
        <end position="1191"/>
    </location>
</feature>
<evidence type="ECO:0000256" key="3">
    <source>
        <dbReference type="ARBA" id="ARBA00022475"/>
    </source>
</evidence>
<evidence type="ECO:0000256" key="4">
    <source>
        <dbReference type="ARBA" id="ARBA00022692"/>
    </source>
</evidence>
<name>A0ABN8QCM3_9CNID</name>
<proteinExistence type="inferred from homology"/>
<keyword evidence="13" id="KW-0807">Transducer</keyword>
<feature type="region of interest" description="Disordered" evidence="14">
    <location>
        <begin position="1413"/>
        <end position="1453"/>
    </location>
</feature>
<evidence type="ECO:0000256" key="7">
    <source>
        <dbReference type="ARBA" id="ARBA00022989"/>
    </source>
</evidence>
<keyword evidence="11" id="KW-0675">Receptor</keyword>
<evidence type="ECO:0000259" key="18">
    <source>
        <dbReference type="PROSITE" id="PS50835"/>
    </source>
</evidence>
<keyword evidence="5" id="KW-0732">Signal</keyword>
<dbReference type="PANTHER" id="PTHR12011">
    <property type="entry name" value="ADHESION G-PROTEIN COUPLED RECEPTOR"/>
    <property type="match status" value="1"/>
</dbReference>
<dbReference type="InterPro" id="IPR003598">
    <property type="entry name" value="Ig_sub2"/>
</dbReference>
<dbReference type="InterPro" id="IPR017983">
    <property type="entry name" value="GPCR_2_secretin-like_CS"/>
</dbReference>
<feature type="non-terminal residue" evidence="20">
    <location>
        <position position="1453"/>
    </location>
</feature>
<evidence type="ECO:0000259" key="17">
    <source>
        <dbReference type="PROSITE" id="PS50261"/>
    </source>
</evidence>
<evidence type="ECO:0000256" key="5">
    <source>
        <dbReference type="ARBA" id="ARBA00022729"/>
    </source>
</evidence>
<dbReference type="PROSITE" id="PS50835">
    <property type="entry name" value="IG_LIKE"/>
    <property type="match status" value="4"/>
</dbReference>
<dbReference type="SMART" id="SM00060">
    <property type="entry name" value="FN3"/>
    <property type="match status" value="2"/>
</dbReference>
<dbReference type="PROSITE" id="PS50853">
    <property type="entry name" value="FN3"/>
    <property type="match status" value="2"/>
</dbReference>
<organism evidence="20 21">
    <name type="scientific">Porites lobata</name>
    <dbReference type="NCBI Taxonomy" id="104759"/>
    <lineage>
        <taxon>Eukaryota</taxon>
        <taxon>Metazoa</taxon>
        <taxon>Cnidaria</taxon>
        <taxon>Anthozoa</taxon>
        <taxon>Hexacorallia</taxon>
        <taxon>Scleractinia</taxon>
        <taxon>Fungiina</taxon>
        <taxon>Poritidae</taxon>
        <taxon>Porites</taxon>
    </lineage>
</organism>
<evidence type="ECO:0000256" key="13">
    <source>
        <dbReference type="ARBA" id="ARBA00023224"/>
    </source>
</evidence>
<evidence type="ECO:0000256" key="11">
    <source>
        <dbReference type="ARBA" id="ARBA00023170"/>
    </source>
</evidence>
<dbReference type="Proteomes" id="UP001159405">
    <property type="component" value="Unassembled WGS sequence"/>
</dbReference>
<dbReference type="CDD" id="cd00096">
    <property type="entry name" value="Ig"/>
    <property type="match status" value="2"/>
</dbReference>
<keyword evidence="21" id="KW-1185">Reference proteome</keyword>
<evidence type="ECO:0000256" key="15">
    <source>
        <dbReference type="SAM" id="Phobius"/>
    </source>
</evidence>
<feature type="transmembrane region" description="Helical" evidence="15">
    <location>
        <begin position="1297"/>
        <end position="1319"/>
    </location>
</feature>
<dbReference type="Pfam" id="PF01825">
    <property type="entry name" value="GPS"/>
    <property type="match status" value="1"/>
</dbReference>
<dbReference type="InterPro" id="IPR046338">
    <property type="entry name" value="GAIN_dom_sf"/>
</dbReference>
<feature type="transmembrane region" description="Helical" evidence="15">
    <location>
        <begin position="1141"/>
        <end position="1160"/>
    </location>
</feature>
<dbReference type="InterPro" id="IPR017981">
    <property type="entry name" value="GPCR_2-like_7TM"/>
</dbReference>
<feature type="domain" description="GAIN-B" evidence="16">
    <location>
        <begin position="916"/>
        <end position="1096"/>
    </location>
</feature>
<dbReference type="CDD" id="cd15040">
    <property type="entry name" value="7tmB2_Adhesion"/>
    <property type="match status" value="1"/>
</dbReference>
<evidence type="ECO:0000256" key="6">
    <source>
        <dbReference type="ARBA" id="ARBA00022737"/>
    </source>
</evidence>
<evidence type="ECO:0000313" key="20">
    <source>
        <dbReference type="EMBL" id="CAH3161882.1"/>
    </source>
</evidence>
<keyword evidence="3" id="KW-1003">Cell membrane</keyword>
<protein>
    <submittedName>
        <fullName evidence="20">Uncharacterized protein</fullName>
    </submittedName>
</protein>
<feature type="domain" description="G-protein coupled receptors family 2 profile 2" evidence="17">
    <location>
        <begin position="1106"/>
        <end position="1349"/>
    </location>
</feature>
<dbReference type="SMART" id="SM00409">
    <property type="entry name" value="IG"/>
    <property type="match status" value="4"/>
</dbReference>
<dbReference type="InterPro" id="IPR032471">
    <property type="entry name" value="AGRL2-4_GAIN_subdom_A"/>
</dbReference>
<evidence type="ECO:0000256" key="1">
    <source>
        <dbReference type="ARBA" id="ARBA00004651"/>
    </source>
</evidence>
<dbReference type="InterPro" id="IPR057244">
    <property type="entry name" value="GAIN_B"/>
</dbReference>
<dbReference type="InterPro" id="IPR000203">
    <property type="entry name" value="GPS"/>
</dbReference>
<dbReference type="PROSITE" id="PS50221">
    <property type="entry name" value="GAIN_B"/>
    <property type="match status" value="1"/>
</dbReference>
<evidence type="ECO:0000256" key="10">
    <source>
        <dbReference type="ARBA" id="ARBA00023157"/>
    </source>
</evidence>
<dbReference type="SMART" id="SM00303">
    <property type="entry name" value="GPS"/>
    <property type="match status" value="1"/>
</dbReference>
<feature type="domain" description="Fibronectin type-III" evidence="19">
    <location>
        <begin position="108"/>
        <end position="201"/>
    </location>
</feature>
<dbReference type="SUPFAM" id="SSF49265">
    <property type="entry name" value="Fibronectin type III"/>
    <property type="match status" value="2"/>
</dbReference>
<dbReference type="PROSITE" id="PS00650">
    <property type="entry name" value="G_PROTEIN_RECEP_F2_2"/>
    <property type="match status" value="1"/>
</dbReference>
<feature type="domain" description="Fibronectin type-III" evidence="19">
    <location>
        <begin position="306"/>
        <end position="400"/>
    </location>
</feature>
<dbReference type="Pfam" id="PF16489">
    <property type="entry name" value="GAIN"/>
    <property type="match status" value="1"/>
</dbReference>
<keyword evidence="12" id="KW-0325">Glycoprotein</keyword>
<dbReference type="InterPro" id="IPR036179">
    <property type="entry name" value="Ig-like_dom_sf"/>
</dbReference>
<evidence type="ECO:0000256" key="9">
    <source>
        <dbReference type="ARBA" id="ARBA00023136"/>
    </source>
</evidence>
<comment type="subcellular location">
    <subcellularLocation>
        <location evidence="1">Cell membrane</location>
        <topology evidence="1">Multi-pass membrane protein</topology>
    </subcellularLocation>
</comment>
<sequence>METLKNTDMTLALKDGSPIILTGNTDYSTNLHNSTSFQCTTNFSSNITWYHDNHTVQSSAYYTINRDDKMSLLIVKDISCQRAGNYTCVVTNKYGSDHRQFTITIFDLPRPPSNIAVDPQTKQMTWKNVPGYKCLPESHFVVQYKKYSSIKWNNAGYFDKRTFDLKNATKGEKYHVQIYAINVVGKSQIKSVAFWTNIKPTDTYLEVNGTAVQDAQKIFVSKGQRVRVRCLVTAEPKPRFVWRIPGSVFKLIFYRILLVSGIKWQASLGINSMSCSLSGTYSCMPYNALGYGSRPTITFEVLEPDPPKTFVVVFANITTVQISWSADKCNGIRKPSSLFVRYRKEGYSAWIEDHYNNPPQSIFLTGKFQYETVYEFSSRLGYKNRIGVYSRPLKLRSPGKVIKISRSAIVILTKNKSLFSMKQFILVVSRYICLIMKTGCPNAPVKMSAPAKLANKVLYLFLRRGVFMTTIITRTFKHMLNGSTSELAIITDINAADVSLRFLSDSSHSFGCSHICAVFVAILNFTLLHLANVTITTHFSEQAGTKMAAYCSAIGPSALIFSWKRNHVTLKPSYWVKIEQHNSTCSVLTIRMMGKADSGNYTCNVSISKSSRHETVFVNVSEPPEVRIRPLVRTSFQGESYTFDCYLLRGNISSLKVFWYERKKNSQEKLISGNHDSLTLTVQGNMPEDERSHVLYYRCDVRNSDGTSSSPSAKLVILRKGKIKRKFRIFCPSISFSGITWSMTAPGMSDLQRCPNATGLAVRSCVITESKKAEWGQVDFSDCMNLEIRKIYADVVAFTDGYAVNTTLSSILQDLENITATYSVPKVGNKSSQMYQRDMKTSVDALTRLIKYNAVNKNKPLSNQKDIKNLVKASSNLLRITNLPAWKNSLEVEGDLAYQMVSALDEYGHHSTSKITEIHINAENIALLAVKVSANSSVSTKGLKMTHGQSSIDLPPALFSQTNNSVTVVGVYFNTLDQVLKSSDTCITIASGTSLINDSNWSFDSRVASITMRPRPPEVIAPPFKLVLEKRKVTYTEGEKICVFINISESNIRAQKNVWSSRGCELVTSQTSRTTATCACNHMTLFALLMDSGGNKITDASHRTALSWISVVGCFLSLVGIVVTLFVTFLFWKKLRSPRTVVLVNLCVAIAVTDVLIITKETADIENQTSCTVLAVFLHFFTLSIFCWMLSEGIQLYFSLVKVIGVTYFINIKFFYSLGWGFPALVVSASLAATQGRGYADMKTCWLSPHNHVLWAFVAPALLIVSGNMVVFALVIHSMLSTHRLRNEPLARRFQRGLKASFVLLPLLGISWSFGVLTMSSDKIIFNYLFTVFNSLQGLFIFVFHCILNKQIRDAISERKRKRAWFVTEAMTAPTKRKLSTTADSTYGTSSRVSSATGLRLFTLQLFKSEISPSPQPSPVMNSTHNETSLTSAQVTPEKLRTERALLIRKEDR</sequence>